<feature type="domain" description="Transcription regulator PadR N-terminal" evidence="2">
    <location>
        <begin position="7"/>
        <end position="77"/>
    </location>
</feature>
<gene>
    <name evidence="4" type="ORF">GCM10023205_05190</name>
</gene>
<dbReference type="InterPro" id="IPR036388">
    <property type="entry name" value="WH-like_DNA-bd_sf"/>
</dbReference>
<evidence type="ECO:0000313" key="4">
    <source>
        <dbReference type="EMBL" id="GAA4948148.1"/>
    </source>
</evidence>
<sequence>MSLRHALLGLLDARPASGYDLLKTFETSMANVWPATQSQVYGELGRLTDAGLLEVSAEGARGRKEYTITDPGRAELRTWLLAPEPPRPVRSEMLLRVFFLDRIAADRARAYLTAQGAAAEARGAGLAALEESVPWDDGPLSTYGRIALEYGKRQAAMQASWAAWAAAQIPADTSAWDGATGGAPAGGGEGGAADRAAENQ</sequence>
<dbReference type="PANTHER" id="PTHR43252:SF2">
    <property type="entry name" value="TRANSCRIPTION REGULATOR, PADR-LIKE FAMILY"/>
    <property type="match status" value="1"/>
</dbReference>
<dbReference type="RefSeq" id="WP_345673571.1">
    <property type="nucleotide sequence ID" value="NZ_BAABHS010000002.1"/>
</dbReference>
<dbReference type="Pfam" id="PF03551">
    <property type="entry name" value="PadR"/>
    <property type="match status" value="1"/>
</dbReference>
<protein>
    <submittedName>
        <fullName evidence="4">Helix-turn-helix transcriptional regulator</fullName>
    </submittedName>
</protein>
<dbReference type="SUPFAM" id="SSF46785">
    <property type="entry name" value="Winged helix' DNA-binding domain"/>
    <property type="match status" value="1"/>
</dbReference>
<evidence type="ECO:0000256" key="1">
    <source>
        <dbReference type="SAM" id="MobiDB-lite"/>
    </source>
</evidence>
<dbReference type="Proteomes" id="UP001500466">
    <property type="component" value="Unassembled WGS sequence"/>
</dbReference>
<dbReference type="InterPro" id="IPR018309">
    <property type="entry name" value="Tscrpt_reg_PadR_C"/>
</dbReference>
<keyword evidence="5" id="KW-1185">Reference proteome</keyword>
<evidence type="ECO:0000259" key="3">
    <source>
        <dbReference type="Pfam" id="PF10400"/>
    </source>
</evidence>
<reference evidence="5" key="1">
    <citation type="journal article" date="2019" name="Int. J. Syst. Evol. Microbiol.">
        <title>The Global Catalogue of Microorganisms (GCM) 10K type strain sequencing project: providing services to taxonomists for standard genome sequencing and annotation.</title>
        <authorList>
            <consortium name="The Broad Institute Genomics Platform"/>
            <consortium name="The Broad Institute Genome Sequencing Center for Infectious Disease"/>
            <person name="Wu L."/>
            <person name="Ma J."/>
        </authorList>
    </citation>
    <scope>NUCLEOTIDE SEQUENCE [LARGE SCALE GENOMIC DNA]</scope>
    <source>
        <strain evidence="5">JCM 17986</strain>
    </source>
</reference>
<dbReference type="PANTHER" id="PTHR43252">
    <property type="entry name" value="TRANSCRIPTIONAL REGULATOR YQJI"/>
    <property type="match status" value="1"/>
</dbReference>
<name>A0ABP9GRF9_9ACTN</name>
<proteinExistence type="predicted"/>
<accession>A0ABP9GRF9</accession>
<dbReference type="Gene3D" id="1.10.10.10">
    <property type="entry name" value="Winged helix-like DNA-binding domain superfamily/Winged helix DNA-binding domain"/>
    <property type="match status" value="1"/>
</dbReference>
<organism evidence="4 5">
    <name type="scientific">Yinghuangia aomiensis</name>
    <dbReference type="NCBI Taxonomy" id="676205"/>
    <lineage>
        <taxon>Bacteria</taxon>
        <taxon>Bacillati</taxon>
        <taxon>Actinomycetota</taxon>
        <taxon>Actinomycetes</taxon>
        <taxon>Kitasatosporales</taxon>
        <taxon>Streptomycetaceae</taxon>
        <taxon>Yinghuangia</taxon>
    </lineage>
</organism>
<feature type="compositionally biased region" description="Gly residues" evidence="1">
    <location>
        <begin position="179"/>
        <end position="191"/>
    </location>
</feature>
<feature type="domain" description="Transcription regulator PadR C-terminal" evidence="3">
    <location>
        <begin position="89"/>
        <end position="168"/>
    </location>
</feature>
<evidence type="ECO:0000313" key="5">
    <source>
        <dbReference type="Proteomes" id="UP001500466"/>
    </source>
</evidence>
<evidence type="ECO:0000259" key="2">
    <source>
        <dbReference type="Pfam" id="PF03551"/>
    </source>
</evidence>
<dbReference type="EMBL" id="BAABHS010000002">
    <property type="protein sequence ID" value="GAA4948148.1"/>
    <property type="molecule type" value="Genomic_DNA"/>
</dbReference>
<comment type="caution">
    <text evidence="4">The sequence shown here is derived from an EMBL/GenBank/DDBJ whole genome shotgun (WGS) entry which is preliminary data.</text>
</comment>
<dbReference type="Pfam" id="PF10400">
    <property type="entry name" value="Vir_act_alpha_C"/>
    <property type="match status" value="1"/>
</dbReference>
<dbReference type="InterPro" id="IPR005149">
    <property type="entry name" value="Tscrpt_reg_PadR_N"/>
</dbReference>
<feature type="region of interest" description="Disordered" evidence="1">
    <location>
        <begin position="175"/>
        <end position="200"/>
    </location>
</feature>
<dbReference type="InterPro" id="IPR036390">
    <property type="entry name" value="WH_DNA-bd_sf"/>
</dbReference>